<comment type="subcellular location">
    <subcellularLocation>
        <location evidence="1">Cytoplasm</location>
    </subcellularLocation>
</comment>
<dbReference type="GO" id="GO:0031072">
    <property type="term" value="F:heat shock protein binding"/>
    <property type="evidence" value="ECO:0007669"/>
    <property type="project" value="TreeGrafter"/>
</dbReference>
<accession>A0A833VQC0</accession>
<organism evidence="9 10">
    <name type="scientific">Frieseomelitta varia</name>
    <dbReference type="NCBI Taxonomy" id="561572"/>
    <lineage>
        <taxon>Eukaryota</taxon>
        <taxon>Metazoa</taxon>
        <taxon>Ecdysozoa</taxon>
        <taxon>Arthropoda</taxon>
        <taxon>Hexapoda</taxon>
        <taxon>Insecta</taxon>
        <taxon>Pterygota</taxon>
        <taxon>Neoptera</taxon>
        <taxon>Endopterygota</taxon>
        <taxon>Hymenoptera</taxon>
        <taxon>Apocrita</taxon>
        <taxon>Aculeata</taxon>
        <taxon>Apoidea</taxon>
        <taxon>Anthophila</taxon>
        <taxon>Apidae</taxon>
        <taxon>Frieseomelitta</taxon>
    </lineage>
</organism>
<dbReference type="InterPro" id="IPR025986">
    <property type="entry name" value="RPAP3-like_C"/>
</dbReference>
<feature type="repeat" description="TPR" evidence="5">
    <location>
        <begin position="292"/>
        <end position="325"/>
    </location>
</feature>
<dbReference type="InterPro" id="IPR019734">
    <property type="entry name" value="TPR_rpt"/>
</dbReference>
<name>A0A833VQC0_9HYME</name>
<evidence type="ECO:0000313" key="9">
    <source>
        <dbReference type="EMBL" id="KAF3422320.1"/>
    </source>
</evidence>
<dbReference type="Pfam" id="PF13877">
    <property type="entry name" value="RPAP3_C"/>
    <property type="match status" value="1"/>
</dbReference>
<feature type="compositionally biased region" description="Polar residues" evidence="7">
    <location>
        <begin position="519"/>
        <end position="543"/>
    </location>
</feature>
<feature type="compositionally biased region" description="Low complexity" evidence="7">
    <location>
        <begin position="437"/>
        <end position="448"/>
    </location>
</feature>
<evidence type="ECO:0000256" key="1">
    <source>
        <dbReference type="ARBA" id="ARBA00004496"/>
    </source>
</evidence>
<dbReference type="PANTHER" id="PTHR45984:SF1">
    <property type="entry name" value="SPAG1 AXONEMAL DYNEIN ASSEMBLY FACTOR"/>
    <property type="match status" value="1"/>
</dbReference>
<dbReference type="GO" id="GO:0006626">
    <property type="term" value="P:protein targeting to mitochondrion"/>
    <property type="evidence" value="ECO:0007669"/>
    <property type="project" value="TreeGrafter"/>
</dbReference>
<dbReference type="SMART" id="SM00028">
    <property type="entry name" value="TPR"/>
    <property type="match status" value="3"/>
</dbReference>
<feature type="domain" description="RNA-polymerase II-associated protein 3-like C-terminal" evidence="8">
    <location>
        <begin position="584"/>
        <end position="641"/>
    </location>
</feature>
<reference evidence="9" key="1">
    <citation type="submission" date="2019-11" db="EMBL/GenBank/DDBJ databases">
        <title>The nuclear and mitochondrial genomes of Frieseomelitta varia - a highly eusocial stingless bee (Meliponini) with a permanently sterile worker caste.</title>
        <authorList>
            <person name="Freitas F.C.P."/>
            <person name="Lourenco A.P."/>
            <person name="Nunes F.M.F."/>
            <person name="Paschoal A.R."/>
            <person name="Abreu F.C.P."/>
            <person name="Barbin F.O."/>
            <person name="Bataglia L."/>
            <person name="Cardoso-Junior C.A.M."/>
            <person name="Cervoni M.S."/>
            <person name="Silva S.R."/>
            <person name="Dalarmi F."/>
            <person name="Del Lama M.A."/>
            <person name="Depintor T.S."/>
            <person name="Ferreira K.M."/>
            <person name="Goria P.S."/>
            <person name="Jaskot M.C."/>
            <person name="Lago D.C."/>
            <person name="Luna-Lucena D."/>
            <person name="Moda L.M."/>
            <person name="Nascimento L."/>
            <person name="Pedrino M."/>
            <person name="Rabico F.O."/>
            <person name="Sanches F.C."/>
            <person name="Santos D.E."/>
            <person name="Santos C.G."/>
            <person name="Vieira J."/>
            <person name="Lopes T.F."/>
            <person name="Barchuk A.R."/>
            <person name="Hartfelder K."/>
            <person name="Simoes Z.L.P."/>
            <person name="Bitondi M.M.G."/>
            <person name="Pinheiro D.G."/>
        </authorList>
    </citation>
    <scope>NUCLEOTIDE SEQUENCE</scope>
    <source>
        <strain evidence="9">USP_RPSP 00005682</strain>
        <tissue evidence="9">Whole individual</tissue>
    </source>
</reference>
<evidence type="ECO:0000313" key="10">
    <source>
        <dbReference type="Proteomes" id="UP000655588"/>
    </source>
</evidence>
<comment type="caution">
    <text evidence="9">The sequence shown here is derived from an EMBL/GenBank/DDBJ whole genome shotgun (WGS) entry which is preliminary data.</text>
</comment>
<keyword evidence="10" id="KW-1185">Reference proteome</keyword>
<evidence type="ECO:0000256" key="2">
    <source>
        <dbReference type="ARBA" id="ARBA00022490"/>
    </source>
</evidence>
<dbReference type="SUPFAM" id="SSF48452">
    <property type="entry name" value="TPR-like"/>
    <property type="match status" value="1"/>
</dbReference>
<evidence type="ECO:0000256" key="6">
    <source>
        <dbReference type="SAM" id="Coils"/>
    </source>
</evidence>
<gene>
    <name evidence="9" type="ORF">E2986_02530</name>
</gene>
<sequence length="709" mass="81395">MVETNKDVVRNAKIGQKSLLERYDIPVEHLSYEYISECTNAKKLERIVTILRSGEEGYYPDLTKHAENRLCVIKPTSIILRKSEPILKRNMLKPNESKEIDKDINDWMSEMQIREKDLEEGKAAILDSPVTPDIRQFKEESVKKNSITNSKNSKNKRIRSCDYAAWDKYDVDTELNKIDIQDEQQKAEIKRLQQNQKEIVQKKKLEKHTIINKSTLTGTELDVMAEQEREKGNEAFRAGDYKEALEHYNTSIKMNSNIITYNNRAITYIKLQRYDDALNDCNVVLSVEYTNIKALLRRAVSLDHLGKSSQALVDYEAALKVEPNNAIAIAGVKKLRKPCESKKIRMTIKEGKTENMNRKPTSNEIEEIKSYIPQFGSKLNLSSSICYCDKAPGPSQNLKPRPHIKAEYCLENDDIMTTVKSSKISEIVQNVSTEDLVSPPNNCSSNVSKVTQEKSNSTSAMKQKSIFSFTRPPARTNSVVIEELPNEFNNNNANVKTKSNKTVANKSKFDAEVANKNMSNKQVRTSDTKNLNKNSEQSDNLNNKCYKMSPRKQIGEIYFKEVYAQLLRSLDTNKLSSSLYLVVKYILGNELDGNMFSIILHCLERHFCTSNDTELLNNFLTSLCQVKRFSIVNMFMSNEDKQGTHNENLKSCQKHTQFLTRTWDIRNFITATNLLHLRILRVFALLRYFEFYSDISTMSTNFICSSNNT</sequence>
<dbReference type="InterPro" id="IPR011990">
    <property type="entry name" value="TPR-like_helical_dom_sf"/>
</dbReference>
<dbReference type="GO" id="GO:0005739">
    <property type="term" value="C:mitochondrion"/>
    <property type="evidence" value="ECO:0007669"/>
    <property type="project" value="TreeGrafter"/>
</dbReference>
<evidence type="ECO:0000256" key="4">
    <source>
        <dbReference type="ARBA" id="ARBA00022803"/>
    </source>
</evidence>
<feature type="repeat" description="TPR" evidence="5">
    <location>
        <begin position="225"/>
        <end position="258"/>
    </location>
</feature>
<keyword evidence="4 5" id="KW-0802">TPR repeat</keyword>
<protein>
    <recommendedName>
        <fullName evidence="8">RNA-polymerase II-associated protein 3-like C-terminal domain-containing protein</fullName>
    </recommendedName>
</protein>
<keyword evidence="3" id="KW-0677">Repeat</keyword>
<feature type="compositionally biased region" description="Polar residues" evidence="7">
    <location>
        <begin position="449"/>
        <end position="463"/>
    </location>
</feature>
<feature type="region of interest" description="Disordered" evidence="7">
    <location>
        <begin position="435"/>
        <end position="463"/>
    </location>
</feature>
<dbReference type="PROSITE" id="PS50005">
    <property type="entry name" value="TPR"/>
    <property type="match status" value="2"/>
</dbReference>
<feature type="region of interest" description="Disordered" evidence="7">
    <location>
        <begin position="519"/>
        <end position="545"/>
    </location>
</feature>
<keyword evidence="2" id="KW-0963">Cytoplasm</keyword>
<dbReference type="InterPro" id="IPR051982">
    <property type="entry name" value="CiliaryAsmbly_MitoImport"/>
</dbReference>
<evidence type="ECO:0000256" key="3">
    <source>
        <dbReference type="ARBA" id="ARBA00022737"/>
    </source>
</evidence>
<dbReference type="Gene3D" id="1.25.40.10">
    <property type="entry name" value="Tetratricopeptide repeat domain"/>
    <property type="match status" value="1"/>
</dbReference>
<feature type="coiled-coil region" evidence="6">
    <location>
        <begin position="175"/>
        <end position="202"/>
    </location>
</feature>
<proteinExistence type="predicted"/>
<dbReference type="Proteomes" id="UP000655588">
    <property type="component" value="Unassembled WGS sequence"/>
</dbReference>
<dbReference type="GO" id="GO:0005829">
    <property type="term" value="C:cytosol"/>
    <property type="evidence" value="ECO:0007669"/>
    <property type="project" value="TreeGrafter"/>
</dbReference>
<evidence type="ECO:0000256" key="5">
    <source>
        <dbReference type="PROSITE-ProRule" id="PRU00339"/>
    </source>
</evidence>
<evidence type="ECO:0000256" key="7">
    <source>
        <dbReference type="SAM" id="MobiDB-lite"/>
    </source>
</evidence>
<dbReference type="EMBL" id="WNWW01000735">
    <property type="protein sequence ID" value="KAF3422320.1"/>
    <property type="molecule type" value="Genomic_DNA"/>
</dbReference>
<evidence type="ECO:0000259" key="8">
    <source>
        <dbReference type="Pfam" id="PF13877"/>
    </source>
</evidence>
<dbReference type="AlphaFoldDB" id="A0A833VQC0"/>
<dbReference type="PANTHER" id="PTHR45984">
    <property type="entry name" value="RNA (RNA) POLYMERASE II ASSOCIATED PROTEIN HOMOLOG"/>
    <property type="match status" value="1"/>
</dbReference>
<keyword evidence="6" id="KW-0175">Coiled coil</keyword>